<dbReference type="GO" id="GO:0016301">
    <property type="term" value="F:kinase activity"/>
    <property type="evidence" value="ECO:0007669"/>
    <property type="project" value="UniProtKB-KW"/>
</dbReference>
<organism evidence="1 2">
    <name type="scientific">Gigaspora margarita</name>
    <dbReference type="NCBI Taxonomy" id="4874"/>
    <lineage>
        <taxon>Eukaryota</taxon>
        <taxon>Fungi</taxon>
        <taxon>Fungi incertae sedis</taxon>
        <taxon>Mucoromycota</taxon>
        <taxon>Glomeromycotina</taxon>
        <taxon>Glomeromycetes</taxon>
        <taxon>Diversisporales</taxon>
        <taxon>Gigasporaceae</taxon>
        <taxon>Gigaspora</taxon>
    </lineage>
</organism>
<sequence length="653" mass="74627">MFDDISLPSVEVVDQKWKKADVIKFLQENQDKLDLEDDDIDIIKKNRVSGPAFLSLTLETLTQKDGSFVLSYGPAKVIADLINKIKGEDQATTASNQAKGEVPIYFQYFESKTIIKLSADGWEDFTQLHVRLEKTFGLKGSLIDYKFVISNNNIDFSWSKKDFVDFIEKHKCSANNPVKILSVKKSVKRSYTEMISGLPAPSTLGIPKEWFKHQKFNPTNKHICLNHRPPEASSTIPVSLYSFIFGKFKEFCMEDPEREDNQFTYDICYAMAKYYDKEEKRQDKANEMLEEYLGYSVELLTIKRKDSDGNLKDARTDGTVSFSKHRVANLEYKSDDCCSNTSPYLENCSYYLVFCNEQANSSSNSPSSYVTNFPCFLVTIAGPYFSVSGAVLADIAIIDPLTPVFPLIWQKHDEMMLSVSRTFRALKKSLKILYQDYNQVGNLVQNHPKDPSFPSFPNIIINEECYNVEIDCKIDDYLLWVVTLYNEQGPPKPKRACVKVVQKDKYSLNTHQLLAEAGYAPKVLASLIIPGNWLMVYMEYLEDYSTLNYFASINERNHLREKIKEIVGYLHDAGHVHGDLREGNILVCRLTNNDFDVKLIDFEWSGEVGSACYSHFMNHADIEWPDGAEDGKLVTKNHDTNLLNKTLRATNLL</sequence>
<dbReference type="Gene3D" id="1.10.150.50">
    <property type="entry name" value="Transcription Factor, Ets-1"/>
    <property type="match status" value="1"/>
</dbReference>
<dbReference type="EMBL" id="WTPW01002318">
    <property type="protein sequence ID" value="KAF0386850.1"/>
    <property type="molecule type" value="Genomic_DNA"/>
</dbReference>
<gene>
    <name evidence="1" type="ORF">F8M41_011311</name>
</gene>
<dbReference type="SUPFAM" id="SSF47769">
    <property type="entry name" value="SAM/Pointed domain"/>
    <property type="match status" value="1"/>
</dbReference>
<reference evidence="1 2" key="1">
    <citation type="journal article" date="2019" name="Environ. Microbiol.">
        <title>At the nexus of three kingdoms: the genome of the mycorrhizal fungus Gigaspora margarita provides insights into plant, endobacterial and fungal interactions.</title>
        <authorList>
            <person name="Venice F."/>
            <person name="Ghignone S."/>
            <person name="Salvioli di Fossalunga A."/>
            <person name="Amselem J."/>
            <person name="Novero M."/>
            <person name="Xianan X."/>
            <person name="Sedzielewska Toro K."/>
            <person name="Morin E."/>
            <person name="Lipzen A."/>
            <person name="Grigoriev I.V."/>
            <person name="Henrissat B."/>
            <person name="Martin F.M."/>
            <person name="Bonfante P."/>
        </authorList>
    </citation>
    <scope>NUCLEOTIDE SEQUENCE [LARGE SCALE GENOMIC DNA]</scope>
    <source>
        <strain evidence="1 2">BEG34</strain>
    </source>
</reference>
<comment type="caution">
    <text evidence="1">The sequence shown here is derived from an EMBL/GenBank/DDBJ whole genome shotgun (WGS) entry which is preliminary data.</text>
</comment>
<dbReference type="AlphaFoldDB" id="A0A8H3X2I9"/>
<evidence type="ECO:0000313" key="2">
    <source>
        <dbReference type="Proteomes" id="UP000439903"/>
    </source>
</evidence>
<protein>
    <submittedName>
        <fullName evidence="1">Protein kinase-like domain containing protein</fullName>
    </submittedName>
</protein>
<dbReference type="SUPFAM" id="SSF56112">
    <property type="entry name" value="Protein kinase-like (PK-like)"/>
    <property type="match status" value="1"/>
</dbReference>
<dbReference type="Proteomes" id="UP000439903">
    <property type="component" value="Unassembled WGS sequence"/>
</dbReference>
<proteinExistence type="predicted"/>
<name>A0A8H3X2I9_GIGMA</name>
<dbReference type="OrthoDB" id="2416192at2759"/>
<keyword evidence="2" id="KW-1185">Reference proteome</keyword>
<accession>A0A8H3X2I9</accession>
<keyword evidence="1" id="KW-0808">Transferase</keyword>
<dbReference type="InterPro" id="IPR011009">
    <property type="entry name" value="Kinase-like_dom_sf"/>
</dbReference>
<keyword evidence="1" id="KW-0418">Kinase</keyword>
<dbReference type="Gene3D" id="1.10.510.10">
    <property type="entry name" value="Transferase(Phosphotransferase) domain 1"/>
    <property type="match status" value="1"/>
</dbReference>
<dbReference type="InterPro" id="IPR013761">
    <property type="entry name" value="SAM/pointed_sf"/>
</dbReference>
<evidence type="ECO:0000313" key="1">
    <source>
        <dbReference type="EMBL" id="KAF0386850.1"/>
    </source>
</evidence>